<dbReference type="WBParaSite" id="Hba_04201">
    <property type="protein sequence ID" value="Hba_04201"/>
    <property type="gene ID" value="Hba_04201"/>
</dbReference>
<proteinExistence type="predicted"/>
<evidence type="ECO:0000313" key="1">
    <source>
        <dbReference type="Proteomes" id="UP000095283"/>
    </source>
</evidence>
<organism evidence="1 2">
    <name type="scientific">Heterorhabditis bacteriophora</name>
    <name type="common">Entomopathogenic nematode worm</name>
    <dbReference type="NCBI Taxonomy" id="37862"/>
    <lineage>
        <taxon>Eukaryota</taxon>
        <taxon>Metazoa</taxon>
        <taxon>Ecdysozoa</taxon>
        <taxon>Nematoda</taxon>
        <taxon>Chromadorea</taxon>
        <taxon>Rhabditida</taxon>
        <taxon>Rhabditina</taxon>
        <taxon>Rhabditomorpha</taxon>
        <taxon>Strongyloidea</taxon>
        <taxon>Heterorhabditidae</taxon>
        <taxon>Heterorhabditis</taxon>
    </lineage>
</organism>
<dbReference type="Proteomes" id="UP000095283">
    <property type="component" value="Unplaced"/>
</dbReference>
<accession>A0A1I7WGV7</accession>
<evidence type="ECO:0000313" key="2">
    <source>
        <dbReference type="WBParaSite" id="Hba_04201"/>
    </source>
</evidence>
<sequence>MNTVDRIIYATQNLLSVLEQDDSLLENSYFMQKLIYLRTKHRETLEFLAKVKQDHEEHLQKQVEKAIILNTNEILRAISASIEHKNLSIKFQRMESKSSTHHEEDCWKRRRQYSSGSRLSHFAHFRSKSTHELREFDTNLVLSNDSMDFKREPAQHFTPQVMGTQLLKINVG</sequence>
<name>A0A1I7WGV7_HETBA</name>
<protein>
    <submittedName>
        <fullName evidence="2">Protein FAM81A</fullName>
    </submittedName>
</protein>
<dbReference type="AlphaFoldDB" id="A0A1I7WGV7"/>
<keyword evidence="1" id="KW-1185">Reference proteome</keyword>
<reference evidence="2" key="1">
    <citation type="submission" date="2016-11" db="UniProtKB">
        <authorList>
            <consortium name="WormBaseParasite"/>
        </authorList>
    </citation>
    <scope>IDENTIFICATION</scope>
</reference>